<gene>
    <name evidence="2" type="ORF">GCM10010521_06140</name>
</gene>
<protein>
    <recommendedName>
        <fullName evidence="4">Integral membrane protein</fullName>
    </recommendedName>
</protein>
<reference evidence="3" key="1">
    <citation type="journal article" date="2019" name="Int. J. Syst. Evol. Microbiol.">
        <title>The Global Catalogue of Microorganisms (GCM) 10K type strain sequencing project: providing services to taxonomists for standard genome sequencing and annotation.</title>
        <authorList>
            <consortium name="The Broad Institute Genomics Platform"/>
            <consortium name="The Broad Institute Genome Sequencing Center for Infectious Disease"/>
            <person name="Wu L."/>
            <person name="Ma J."/>
        </authorList>
    </citation>
    <scope>NUCLEOTIDE SEQUENCE [LARGE SCALE GENOMIC DNA]</scope>
    <source>
        <strain evidence="3">JCM 11574</strain>
    </source>
</reference>
<evidence type="ECO:0008006" key="4">
    <source>
        <dbReference type="Google" id="ProtNLM"/>
    </source>
</evidence>
<comment type="caution">
    <text evidence="2">The sequence shown here is derived from an EMBL/GenBank/DDBJ whole genome shotgun (WGS) entry which is preliminary data.</text>
</comment>
<sequence length="200" mass="21558">MTTVYRLARHELRLFASLALWLVRRTQGTAGGRAFGYARGQGATMLGLAFVCLVETVGVAVMLRGVPVAHDVMLVLDVYTVVFVVGLHAACAVRPHVLTPDTLRVRYGAHVDLRIPLTTITAVRRETRTTHEPQADTLALAVGSQTTVTLELAEPVVHTSVLGRRRRVSVVRLYADDAGSLVRALTQRGGGSSPCPDRPG</sequence>
<evidence type="ECO:0000313" key="3">
    <source>
        <dbReference type="Proteomes" id="UP001500893"/>
    </source>
</evidence>
<dbReference type="EMBL" id="BAAAVM010000004">
    <property type="protein sequence ID" value="GAA3121633.1"/>
    <property type="molecule type" value="Genomic_DNA"/>
</dbReference>
<feature type="transmembrane region" description="Helical" evidence="1">
    <location>
        <begin position="72"/>
        <end position="90"/>
    </location>
</feature>
<feature type="transmembrane region" description="Helical" evidence="1">
    <location>
        <begin position="44"/>
        <end position="63"/>
    </location>
</feature>
<proteinExistence type="predicted"/>
<keyword evidence="1" id="KW-1133">Transmembrane helix</keyword>
<evidence type="ECO:0000256" key="1">
    <source>
        <dbReference type="SAM" id="Phobius"/>
    </source>
</evidence>
<keyword evidence="3" id="KW-1185">Reference proteome</keyword>
<accession>A0ABP6MQQ8</accession>
<dbReference type="RefSeq" id="WP_345046963.1">
    <property type="nucleotide sequence ID" value="NZ_BAAAVM010000004.1"/>
</dbReference>
<keyword evidence="1" id="KW-0812">Transmembrane</keyword>
<organism evidence="2 3">
    <name type="scientific">Streptomyces rameus</name>
    <dbReference type="NCBI Taxonomy" id="68261"/>
    <lineage>
        <taxon>Bacteria</taxon>
        <taxon>Bacillati</taxon>
        <taxon>Actinomycetota</taxon>
        <taxon>Actinomycetes</taxon>
        <taxon>Kitasatosporales</taxon>
        <taxon>Streptomycetaceae</taxon>
        <taxon>Streptomyces</taxon>
    </lineage>
</organism>
<dbReference type="Proteomes" id="UP001500893">
    <property type="component" value="Unassembled WGS sequence"/>
</dbReference>
<keyword evidence="1" id="KW-0472">Membrane</keyword>
<evidence type="ECO:0000313" key="2">
    <source>
        <dbReference type="EMBL" id="GAA3121633.1"/>
    </source>
</evidence>
<name>A0ABP6MQQ8_9ACTN</name>